<accession>A0A7C3V710</accession>
<name>A0A7C3V710_9BACT</name>
<gene>
    <name evidence="2" type="ORF">ENW96_13930</name>
</gene>
<proteinExistence type="predicted"/>
<reference evidence="2" key="1">
    <citation type="journal article" date="2020" name="mSystems">
        <title>Genome- and Community-Level Interaction Insights into Carbon Utilization and Element Cycling Functions of Hydrothermarchaeota in Hydrothermal Sediment.</title>
        <authorList>
            <person name="Zhou Z."/>
            <person name="Liu Y."/>
            <person name="Xu W."/>
            <person name="Pan J."/>
            <person name="Luo Z.H."/>
            <person name="Li M."/>
        </authorList>
    </citation>
    <scope>NUCLEOTIDE SEQUENCE [LARGE SCALE GENOMIC DNA]</scope>
    <source>
        <strain evidence="2">SpSt-897</strain>
    </source>
</reference>
<sequence length="144" mass="15053">MKIDDLVLLSANPAPSPASGSPGKEKFAECLKEAVALRQKEAGPQALGGPAPVAGVADLEATGAAQEMVEAVLSRLEIFQEALSRPGLPLKGVAPLAQALEKDSQNLADLARSLPADSSLRPIVEEAAALTKTESWKFHRGDYL</sequence>
<dbReference type="AlphaFoldDB" id="A0A7C3V710"/>
<protein>
    <submittedName>
        <fullName evidence="2">Uncharacterized protein</fullName>
    </submittedName>
</protein>
<evidence type="ECO:0000256" key="1">
    <source>
        <dbReference type="SAM" id="MobiDB-lite"/>
    </source>
</evidence>
<evidence type="ECO:0000313" key="2">
    <source>
        <dbReference type="EMBL" id="HGF35455.1"/>
    </source>
</evidence>
<comment type="caution">
    <text evidence="2">The sequence shown here is derived from an EMBL/GenBank/DDBJ whole genome shotgun (WGS) entry which is preliminary data.</text>
</comment>
<feature type="compositionally biased region" description="Low complexity" evidence="1">
    <location>
        <begin position="10"/>
        <end position="22"/>
    </location>
</feature>
<dbReference type="EMBL" id="DTMF01000335">
    <property type="protein sequence ID" value="HGF35455.1"/>
    <property type="molecule type" value="Genomic_DNA"/>
</dbReference>
<feature type="region of interest" description="Disordered" evidence="1">
    <location>
        <begin position="1"/>
        <end position="24"/>
    </location>
</feature>
<organism evidence="2">
    <name type="scientific">Desulfobacca acetoxidans</name>
    <dbReference type="NCBI Taxonomy" id="60893"/>
    <lineage>
        <taxon>Bacteria</taxon>
        <taxon>Pseudomonadati</taxon>
        <taxon>Thermodesulfobacteriota</taxon>
        <taxon>Desulfobaccia</taxon>
        <taxon>Desulfobaccales</taxon>
        <taxon>Desulfobaccaceae</taxon>
        <taxon>Desulfobacca</taxon>
    </lineage>
</organism>